<comment type="caution">
    <text evidence="2">The sequence shown here is derived from an EMBL/GenBank/DDBJ whole genome shotgun (WGS) entry which is preliminary data.</text>
</comment>
<accession>A0A9P5TER9</accession>
<reference evidence="2" key="1">
    <citation type="submission" date="2020-11" db="EMBL/GenBank/DDBJ databases">
        <authorList>
            <consortium name="DOE Joint Genome Institute"/>
            <person name="Ahrendt S."/>
            <person name="Riley R."/>
            <person name="Andreopoulos W."/>
            <person name="LaButti K."/>
            <person name="Pangilinan J."/>
            <person name="Ruiz-duenas F.J."/>
            <person name="Barrasa J.M."/>
            <person name="Sanchez-Garcia M."/>
            <person name="Camarero S."/>
            <person name="Miyauchi S."/>
            <person name="Serrano A."/>
            <person name="Linde D."/>
            <person name="Babiker R."/>
            <person name="Drula E."/>
            <person name="Ayuso-Fernandez I."/>
            <person name="Pacheco R."/>
            <person name="Padilla G."/>
            <person name="Ferreira P."/>
            <person name="Barriuso J."/>
            <person name="Kellner H."/>
            <person name="Castanera R."/>
            <person name="Alfaro M."/>
            <person name="Ramirez L."/>
            <person name="Pisabarro A.G."/>
            <person name="Kuo A."/>
            <person name="Tritt A."/>
            <person name="Lipzen A."/>
            <person name="He G."/>
            <person name="Yan M."/>
            <person name="Ng V."/>
            <person name="Cullen D."/>
            <person name="Martin F."/>
            <person name="Rosso M.-N."/>
            <person name="Henrissat B."/>
            <person name="Hibbett D."/>
            <person name="Martinez A.T."/>
            <person name="Grigoriev I.V."/>
        </authorList>
    </citation>
    <scope>NUCLEOTIDE SEQUENCE</scope>
    <source>
        <strain evidence="2">AH 44721</strain>
    </source>
</reference>
<protein>
    <submittedName>
        <fullName evidence="2">Uncharacterized protein</fullName>
    </submittedName>
</protein>
<sequence>MHHYPVHVFDEGLAINSDFEEPEAVSSPGPRSSSPASPISEPLQWILFQEISEHEDNEGDDPDYSSTPDKRHPALSDTEKTRLIFEFMAKHLSKFSLHKFLVTAFSSEDPMIKHAANIFLSNDCHIELMDIWWNKRGGLKPKEDETPTTEWVVQRAAEICDTEASWITDRAS</sequence>
<gene>
    <name evidence="2" type="ORF">CPB84DRAFT_1692599</name>
</gene>
<proteinExistence type="predicted"/>
<keyword evidence="3" id="KW-1185">Reference proteome</keyword>
<name>A0A9P5TER9_GYMJU</name>
<evidence type="ECO:0000313" key="2">
    <source>
        <dbReference type="EMBL" id="KAF8871016.1"/>
    </source>
</evidence>
<dbReference type="Proteomes" id="UP000724874">
    <property type="component" value="Unassembled WGS sequence"/>
</dbReference>
<dbReference type="EMBL" id="JADNYJ010000325">
    <property type="protein sequence ID" value="KAF8871016.1"/>
    <property type="molecule type" value="Genomic_DNA"/>
</dbReference>
<feature type="compositionally biased region" description="Low complexity" evidence="1">
    <location>
        <begin position="26"/>
        <end position="42"/>
    </location>
</feature>
<dbReference type="OrthoDB" id="2860915at2759"/>
<feature type="compositionally biased region" description="Acidic residues" evidence="1">
    <location>
        <begin position="53"/>
        <end position="63"/>
    </location>
</feature>
<dbReference type="AlphaFoldDB" id="A0A9P5TER9"/>
<organism evidence="2 3">
    <name type="scientific">Gymnopilus junonius</name>
    <name type="common">Spectacular rustgill mushroom</name>
    <name type="synonym">Gymnopilus spectabilis subsp. junonius</name>
    <dbReference type="NCBI Taxonomy" id="109634"/>
    <lineage>
        <taxon>Eukaryota</taxon>
        <taxon>Fungi</taxon>
        <taxon>Dikarya</taxon>
        <taxon>Basidiomycota</taxon>
        <taxon>Agaricomycotina</taxon>
        <taxon>Agaricomycetes</taxon>
        <taxon>Agaricomycetidae</taxon>
        <taxon>Agaricales</taxon>
        <taxon>Agaricineae</taxon>
        <taxon>Hymenogastraceae</taxon>
        <taxon>Gymnopilus</taxon>
    </lineage>
</organism>
<evidence type="ECO:0000256" key="1">
    <source>
        <dbReference type="SAM" id="MobiDB-lite"/>
    </source>
</evidence>
<evidence type="ECO:0000313" key="3">
    <source>
        <dbReference type="Proteomes" id="UP000724874"/>
    </source>
</evidence>
<feature type="region of interest" description="Disordered" evidence="1">
    <location>
        <begin position="19"/>
        <end position="75"/>
    </location>
</feature>